<feature type="transmembrane region" description="Helical" evidence="1">
    <location>
        <begin position="212"/>
        <end position="229"/>
    </location>
</feature>
<feature type="transmembrane region" description="Helical" evidence="1">
    <location>
        <begin position="33"/>
        <end position="57"/>
    </location>
</feature>
<keyword evidence="4" id="KW-1185">Reference proteome</keyword>
<dbReference type="GO" id="GO:0000271">
    <property type="term" value="P:polysaccharide biosynthetic process"/>
    <property type="evidence" value="ECO:0007669"/>
    <property type="project" value="TreeGrafter"/>
</dbReference>
<feature type="transmembrane region" description="Helical" evidence="1">
    <location>
        <begin position="151"/>
        <end position="168"/>
    </location>
</feature>
<dbReference type="KEGG" id="kan:IMCC3317_22730"/>
<evidence type="ECO:0000313" key="4">
    <source>
        <dbReference type="Proteomes" id="UP000464657"/>
    </source>
</evidence>
<reference evidence="3 4" key="1">
    <citation type="journal article" date="2013" name="Int. J. Syst. Evol. Microbiol.">
        <title>Kordia antarctica sp. nov., isolated from Antarctic seawater.</title>
        <authorList>
            <person name="Baek K."/>
            <person name="Choi A."/>
            <person name="Kang I."/>
            <person name="Lee K."/>
            <person name="Cho J.C."/>
        </authorList>
    </citation>
    <scope>NUCLEOTIDE SEQUENCE [LARGE SCALE GENOMIC DNA]</scope>
    <source>
        <strain evidence="3 4">IMCC3317</strain>
    </source>
</reference>
<dbReference type="OrthoDB" id="290051at2"/>
<proteinExistence type="predicted"/>
<dbReference type="AlphaFoldDB" id="A0A7L4ZJL2"/>
<dbReference type="PANTHER" id="PTHR23028">
    <property type="entry name" value="ACETYLTRANSFERASE"/>
    <property type="match status" value="1"/>
</dbReference>
<dbReference type="GO" id="GO:0016747">
    <property type="term" value="F:acyltransferase activity, transferring groups other than amino-acyl groups"/>
    <property type="evidence" value="ECO:0007669"/>
    <property type="project" value="InterPro"/>
</dbReference>
<dbReference type="Proteomes" id="UP000464657">
    <property type="component" value="Chromosome"/>
</dbReference>
<dbReference type="InterPro" id="IPR050879">
    <property type="entry name" value="Acyltransferase_3"/>
</dbReference>
<feature type="transmembrane region" description="Helical" evidence="1">
    <location>
        <begin position="241"/>
        <end position="259"/>
    </location>
</feature>
<keyword evidence="1" id="KW-0812">Transmembrane</keyword>
<dbReference type="Pfam" id="PF01757">
    <property type="entry name" value="Acyl_transf_3"/>
    <property type="match status" value="1"/>
</dbReference>
<evidence type="ECO:0000259" key="2">
    <source>
        <dbReference type="Pfam" id="PF01757"/>
    </source>
</evidence>
<feature type="domain" description="Acyltransferase 3" evidence="2">
    <location>
        <begin position="6"/>
        <end position="321"/>
    </location>
</feature>
<dbReference type="InterPro" id="IPR002656">
    <property type="entry name" value="Acyl_transf_3_dom"/>
</dbReference>
<evidence type="ECO:0000313" key="3">
    <source>
        <dbReference type="EMBL" id="QHI36903.1"/>
    </source>
</evidence>
<organism evidence="3 4">
    <name type="scientific">Kordia antarctica</name>
    <dbReference type="NCBI Taxonomy" id="1218801"/>
    <lineage>
        <taxon>Bacteria</taxon>
        <taxon>Pseudomonadati</taxon>
        <taxon>Bacteroidota</taxon>
        <taxon>Flavobacteriia</taxon>
        <taxon>Flavobacteriales</taxon>
        <taxon>Flavobacteriaceae</taxon>
        <taxon>Kordia</taxon>
    </lineage>
</organism>
<dbReference type="RefSeq" id="WP_160129572.1">
    <property type="nucleotide sequence ID" value="NZ_CP019288.1"/>
</dbReference>
<name>A0A7L4ZJL2_9FLAO</name>
<dbReference type="GO" id="GO:0016020">
    <property type="term" value="C:membrane"/>
    <property type="evidence" value="ECO:0007669"/>
    <property type="project" value="TreeGrafter"/>
</dbReference>
<dbReference type="EMBL" id="CP019288">
    <property type="protein sequence ID" value="QHI36903.1"/>
    <property type="molecule type" value="Genomic_DNA"/>
</dbReference>
<feature type="transmembrane region" description="Helical" evidence="1">
    <location>
        <begin position="9"/>
        <end position="27"/>
    </location>
</feature>
<gene>
    <name evidence="3" type="ORF">IMCC3317_22730</name>
</gene>
<feature type="transmembrane region" description="Helical" evidence="1">
    <location>
        <begin position="127"/>
        <end position="146"/>
    </location>
</feature>
<feature type="transmembrane region" description="Helical" evidence="1">
    <location>
        <begin position="279"/>
        <end position="297"/>
    </location>
</feature>
<feature type="transmembrane region" description="Helical" evidence="1">
    <location>
        <begin position="188"/>
        <end position="205"/>
    </location>
</feature>
<dbReference type="PANTHER" id="PTHR23028:SF53">
    <property type="entry name" value="ACYL_TRANSF_3 DOMAIN-CONTAINING PROTEIN"/>
    <property type="match status" value="1"/>
</dbReference>
<evidence type="ECO:0000256" key="1">
    <source>
        <dbReference type="SAM" id="Phobius"/>
    </source>
</evidence>
<accession>A0A7L4ZJL2</accession>
<feature type="transmembrane region" description="Helical" evidence="1">
    <location>
        <begin position="78"/>
        <end position="95"/>
    </location>
</feature>
<sequence>MKKRFYELDALRGIATVIVVLCHFMLFREDAQIGFRLFTNIIDIFFILSGFVIFMTLTKIKSSKDFIINRLARLYPTYWVVVTFTFCLILFHQTFSEDFAHITLSDYLANMTMFQFYIGYADLDGPYWTLIIEMLFYIVMLIIFILKCQKYIHHIGIVASSLLAFFAYYPLPSAYETLFTNALLDIPLLQYIPLFFAGILFYNIFIKDDHKLLKYVGVAFYLVAQIMLFDYSGRAQYFMSHLEYGVMLTIYFGLFVLFINGKLKFIVSKPTVFLGKISYALYLIHQFLTISFLIPYLEESWGINFWIASIVIALPIAIALAALITYYVEVPVNKYVRNKYRKDIIRTETTQNI</sequence>
<feature type="transmembrane region" description="Helical" evidence="1">
    <location>
        <begin position="303"/>
        <end position="328"/>
    </location>
</feature>
<keyword evidence="1" id="KW-1133">Transmembrane helix</keyword>
<keyword evidence="1" id="KW-0472">Membrane</keyword>
<protein>
    <recommendedName>
        <fullName evidence="2">Acyltransferase 3 domain-containing protein</fullName>
    </recommendedName>
</protein>